<dbReference type="RefSeq" id="XP_019624018.1">
    <property type="nucleotide sequence ID" value="XM_019768459.1"/>
</dbReference>
<dbReference type="GeneID" id="109469795"/>
<comment type="function">
    <text evidence="7">Component of the sequence-specific heterotrimeric transcription factor (NF-Y) which specifically recognizes a 5'-CCAAT-3' box motif found in the promoters of its target genes.</text>
</comment>
<proteinExistence type="inferred from homology"/>
<dbReference type="AlphaFoldDB" id="A0A6P4YQR7"/>
<protein>
    <recommendedName>
        <fullName evidence="7">Nuclear transcription factor Y subunit</fullName>
    </recommendedName>
</protein>
<evidence type="ECO:0000313" key="9">
    <source>
        <dbReference type="Proteomes" id="UP000515135"/>
    </source>
</evidence>
<evidence type="ECO:0000256" key="8">
    <source>
        <dbReference type="SAM" id="MobiDB-lite"/>
    </source>
</evidence>
<dbReference type="PRINTS" id="PR00616">
    <property type="entry name" value="CCAATSUBUNTB"/>
</dbReference>
<evidence type="ECO:0000256" key="7">
    <source>
        <dbReference type="RuleBase" id="RU367155"/>
    </source>
</evidence>
<dbReference type="InterPro" id="IPR001289">
    <property type="entry name" value="NFYA"/>
</dbReference>
<comment type="subcellular location">
    <subcellularLocation>
        <location evidence="1 7">Nucleus</location>
    </subcellularLocation>
</comment>
<evidence type="ECO:0000256" key="5">
    <source>
        <dbReference type="ARBA" id="ARBA00023163"/>
    </source>
</evidence>
<feature type="region of interest" description="Disordered" evidence="8">
    <location>
        <begin position="335"/>
        <end position="383"/>
    </location>
</feature>
<dbReference type="PROSITE" id="PS51152">
    <property type="entry name" value="NFYA_HAP2_2"/>
    <property type="match status" value="1"/>
</dbReference>
<sequence length="430" mass="45509">MMEQFQGNVVSTVNQTITTDQIAAIQSQLQQQRPQAQVTVQAAQQTSASGALTVTSPSTPVSLTQTGQPQQLQLQLGGQQVPGQVVQVSGAQGQQAVTAGQQIMVQLPQQGGQQPQTITIPVSGTNQLQQIQVLQPQQVQVQQSGQQQQQQVQQVGLIQNAQGQIIIQQPVQGGLVAGQQLGTTPDGQAIFYQPVTGNDGTIQVQQGQAQTPQSGVIQVPTAVNLNQSQVLTTPTVAAAATSTPLPQPMTIQTVPAVAGTTLNTSGGQVVMMVPGAGGVPTMQRIPLPGAELLEEEPLYVNAKQYHRILKRRQARAKLEAEGKIPKERRKYLHESRHRHAMNRQRGEGGRFHSGEGFEDESGHGGFFSQTSLNGSLTTTSSSSFSTIPEMLQTTTSTAAAMMQTPILLEGGQTANMVGLPAGVLDTAQPQ</sequence>
<dbReference type="Gene3D" id="6.10.250.2430">
    <property type="match status" value="1"/>
</dbReference>
<dbReference type="Pfam" id="PF02045">
    <property type="entry name" value="CBFB_NFYA"/>
    <property type="match status" value="1"/>
</dbReference>
<dbReference type="Proteomes" id="UP000515135">
    <property type="component" value="Unplaced"/>
</dbReference>
<evidence type="ECO:0000256" key="2">
    <source>
        <dbReference type="ARBA" id="ARBA00023015"/>
    </source>
</evidence>
<dbReference type="GO" id="GO:0016602">
    <property type="term" value="C:CCAAT-binding factor complex"/>
    <property type="evidence" value="ECO:0007669"/>
    <property type="project" value="InterPro"/>
</dbReference>
<keyword evidence="2 7" id="KW-0805">Transcription regulation</keyword>
<organism evidence="9 11">
    <name type="scientific">Branchiostoma belcheri</name>
    <name type="common">Amphioxus</name>
    <dbReference type="NCBI Taxonomy" id="7741"/>
    <lineage>
        <taxon>Eukaryota</taxon>
        <taxon>Metazoa</taxon>
        <taxon>Chordata</taxon>
        <taxon>Cephalochordata</taxon>
        <taxon>Leptocardii</taxon>
        <taxon>Amphioxiformes</taxon>
        <taxon>Branchiostomatidae</taxon>
        <taxon>Branchiostoma</taxon>
    </lineage>
</organism>
<evidence type="ECO:0000256" key="6">
    <source>
        <dbReference type="ARBA" id="ARBA00023242"/>
    </source>
</evidence>
<dbReference type="InterPro" id="IPR018362">
    <property type="entry name" value="CCAAT-binding_factor_CS"/>
</dbReference>
<dbReference type="KEGG" id="bbel:109469795"/>
<feature type="compositionally biased region" description="Basic and acidic residues" evidence="8">
    <location>
        <begin position="344"/>
        <end position="355"/>
    </location>
</feature>
<keyword evidence="3 7" id="KW-0238">DNA-binding</keyword>
<reference evidence="10 11" key="1">
    <citation type="submission" date="2025-04" db="UniProtKB">
        <authorList>
            <consortium name="RefSeq"/>
        </authorList>
    </citation>
    <scope>IDENTIFICATION</scope>
    <source>
        <tissue evidence="10 11">Gonad</tissue>
    </source>
</reference>
<dbReference type="PANTHER" id="PTHR12632">
    <property type="entry name" value="TRANSCRIPTION FACTOR NF-Y ALPHA-RELATED"/>
    <property type="match status" value="1"/>
</dbReference>
<comment type="similarity">
    <text evidence="7">Belongs to the NFYA/HAP2 subunit family.</text>
</comment>
<comment type="subunit">
    <text evidence="7">Heterotrimer.</text>
</comment>
<dbReference type="OrthoDB" id="1097733at2759"/>
<dbReference type="PROSITE" id="PS00686">
    <property type="entry name" value="NFYA_HAP2_1"/>
    <property type="match status" value="1"/>
</dbReference>
<dbReference type="GO" id="GO:0003677">
    <property type="term" value="F:DNA binding"/>
    <property type="evidence" value="ECO:0007669"/>
    <property type="project" value="UniProtKB-KW"/>
</dbReference>
<dbReference type="RefSeq" id="XP_019624019.1">
    <property type="nucleotide sequence ID" value="XM_019768460.1"/>
</dbReference>
<evidence type="ECO:0000313" key="11">
    <source>
        <dbReference type="RefSeq" id="XP_019624019.1"/>
    </source>
</evidence>
<dbReference type="SMART" id="SM00521">
    <property type="entry name" value="CBF"/>
    <property type="match status" value="1"/>
</dbReference>
<keyword evidence="4" id="KW-0010">Activator</keyword>
<evidence type="ECO:0000256" key="1">
    <source>
        <dbReference type="ARBA" id="ARBA00004123"/>
    </source>
</evidence>
<evidence type="ECO:0000256" key="3">
    <source>
        <dbReference type="ARBA" id="ARBA00023125"/>
    </source>
</evidence>
<accession>A0A6P4YQR7</accession>
<keyword evidence="6 7" id="KW-0539">Nucleus</keyword>
<gene>
    <name evidence="10 11" type="primary">LOC109469795</name>
</gene>
<dbReference type="GO" id="GO:0003700">
    <property type="term" value="F:DNA-binding transcription factor activity"/>
    <property type="evidence" value="ECO:0007669"/>
    <property type="project" value="UniProtKB-UniRule"/>
</dbReference>
<evidence type="ECO:0000313" key="10">
    <source>
        <dbReference type="RefSeq" id="XP_019624018.1"/>
    </source>
</evidence>
<keyword evidence="5 7" id="KW-0804">Transcription</keyword>
<feature type="compositionally biased region" description="Low complexity" evidence="8">
    <location>
        <begin position="368"/>
        <end position="383"/>
    </location>
</feature>
<keyword evidence="9" id="KW-1185">Reference proteome</keyword>
<evidence type="ECO:0000256" key="4">
    <source>
        <dbReference type="ARBA" id="ARBA00023159"/>
    </source>
</evidence>
<name>A0A6P4YQR7_BRABE</name>